<feature type="transmembrane region" description="Helical" evidence="1">
    <location>
        <begin position="32"/>
        <end position="56"/>
    </location>
</feature>
<keyword evidence="1" id="KW-0812">Transmembrane</keyword>
<protein>
    <submittedName>
        <fullName evidence="2">Uncharacterized protein</fullName>
    </submittedName>
</protein>
<keyword evidence="1" id="KW-0472">Membrane</keyword>
<dbReference type="RefSeq" id="WP_262400638.1">
    <property type="nucleotide sequence ID" value="NZ_JACRTB010000023.1"/>
</dbReference>
<feature type="transmembrane region" description="Helical" evidence="1">
    <location>
        <begin position="141"/>
        <end position="159"/>
    </location>
</feature>
<keyword evidence="3" id="KW-1185">Reference proteome</keyword>
<feature type="transmembrane region" description="Helical" evidence="1">
    <location>
        <begin position="6"/>
        <end position="25"/>
    </location>
</feature>
<evidence type="ECO:0000313" key="3">
    <source>
        <dbReference type="Proteomes" id="UP000658131"/>
    </source>
</evidence>
<reference evidence="2 3" key="1">
    <citation type="submission" date="2020-08" db="EMBL/GenBank/DDBJ databases">
        <title>Genome public.</title>
        <authorList>
            <person name="Liu C."/>
            <person name="Sun Q."/>
        </authorList>
    </citation>
    <scope>NUCLEOTIDE SEQUENCE [LARGE SCALE GENOMIC DNA]</scope>
    <source>
        <strain evidence="2 3">BX1</strain>
    </source>
</reference>
<name>A0ABR7NL92_9FIRM</name>
<evidence type="ECO:0000256" key="1">
    <source>
        <dbReference type="SAM" id="Phobius"/>
    </source>
</evidence>
<keyword evidence="1" id="KW-1133">Transmembrane helix</keyword>
<dbReference type="EMBL" id="JACRTB010000023">
    <property type="protein sequence ID" value="MBC8577172.1"/>
    <property type="molecule type" value="Genomic_DNA"/>
</dbReference>
<gene>
    <name evidence="2" type="ORF">H8717_12235</name>
</gene>
<accession>A0ABR7NL92</accession>
<comment type="caution">
    <text evidence="2">The sequence shown here is derived from an EMBL/GenBank/DDBJ whole genome shotgun (WGS) entry which is preliminary data.</text>
</comment>
<feature type="transmembrane region" description="Helical" evidence="1">
    <location>
        <begin position="76"/>
        <end position="98"/>
    </location>
</feature>
<proteinExistence type="predicted"/>
<dbReference type="Proteomes" id="UP000658131">
    <property type="component" value="Unassembled WGS sequence"/>
</dbReference>
<evidence type="ECO:0000313" key="2">
    <source>
        <dbReference type="EMBL" id="MBC8577172.1"/>
    </source>
</evidence>
<organism evidence="2 3">
    <name type="scientific">Yanshouia hominis</name>
    <dbReference type="NCBI Taxonomy" id="2763673"/>
    <lineage>
        <taxon>Bacteria</taxon>
        <taxon>Bacillati</taxon>
        <taxon>Bacillota</taxon>
        <taxon>Clostridia</taxon>
        <taxon>Eubacteriales</taxon>
        <taxon>Oscillospiraceae</taxon>
        <taxon>Yanshouia</taxon>
    </lineage>
</organism>
<feature type="transmembrane region" description="Helical" evidence="1">
    <location>
        <begin position="110"/>
        <end position="135"/>
    </location>
</feature>
<sequence>MAFELIVLLLLSAGQFFAFSGSIPARRFRKVYWSFLTACGIAGMLLVRALLDSFLAVSVSSGRLEEKLADSLAGSFYRFALFSLVVSCFCALLLLFLVRRRILSPRAFCGLLYAEMAVLFLISLAYEFFAAGLLFDLPHRIRAFGLSEILALHLFFLLGDCRSFAE</sequence>